<organism evidence="1 2">
    <name type="scientific">Actinoallomurus iriomotensis</name>
    <dbReference type="NCBI Taxonomy" id="478107"/>
    <lineage>
        <taxon>Bacteria</taxon>
        <taxon>Bacillati</taxon>
        <taxon>Actinomycetota</taxon>
        <taxon>Actinomycetes</taxon>
        <taxon>Streptosporangiales</taxon>
        <taxon>Thermomonosporaceae</taxon>
        <taxon>Actinoallomurus</taxon>
    </lineage>
</organism>
<protein>
    <submittedName>
        <fullName evidence="1">Uncharacterized protein</fullName>
    </submittedName>
</protein>
<reference evidence="1" key="1">
    <citation type="submission" date="2023-03" db="EMBL/GenBank/DDBJ databases">
        <title>Actinoallomurus iriomotensis NBRC 103684.</title>
        <authorList>
            <person name="Ichikawa N."/>
            <person name="Sato H."/>
            <person name="Tonouchi N."/>
        </authorList>
    </citation>
    <scope>NUCLEOTIDE SEQUENCE</scope>
    <source>
        <strain evidence="1">NBRC 103684</strain>
    </source>
</reference>
<dbReference type="PANTHER" id="PTHR38440:SF1">
    <property type="entry name" value="UPF0398 PROTEIN SPR0331"/>
    <property type="match status" value="1"/>
</dbReference>
<evidence type="ECO:0000313" key="1">
    <source>
        <dbReference type="EMBL" id="GLY88621.1"/>
    </source>
</evidence>
<sequence>MTTGLPATCPRVAVTGHRDLTERTTHLVSSAIHAALAPYGPNLVGVSCLAPGADQIFARTVLELGGRLHAIVAASGYRATLSPDARRTYDELLDRAEWVDTLTLGPPVPASYATANEVMLGAADHLIAVWDGRPARGRGGTAEAVEEARRRAIRVDVMWPRGASRGTPVGATH</sequence>
<dbReference type="InterPro" id="IPR010697">
    <property type="entry name" value="YspA"/>
</dbReference>
<keyword evidence="2" id="KW-1185">Reference proteome</keyword>
<gene>
    <name evidence="1" type="ORF">Airi02_065500</name>
</gene>
<name>A0A9W6S7K0_9ACTN</name>
<dbReference type="RefSeq" id="WP_285578429.1">
    <property type="nucleotide sequence ID" value="NZ_BSTK01000011.1"/>
</dbReference>
<accession>A0A9W6S7K0</accession>
<evidence type="ECO:0000313" key="2">
    <source>
        <dbReference type="Proteomes" id="UP001165074"/>
    </source>
</evidence>
<dbReference type="SUPFAM" id="SSF102405">
    <property type="entry name" value="MCP/YpsA-like"/>
    <property type="match status" value="1"/>
</dbReference>
<proteinExistence type="predicted"/>
<dbReference type="AlphaFoldDB" id="A0A9W6S7K0"/>
<dbReference type="EMBL" id="BSTK01000011">
    <property type="protein sequence ID" value="GLY88621.1"/>
    <property type="molecule type" value="Genomic_DNA"/>
</dbReference>
<dbReference type="Gene3D" id="3.40.50.450">
    <property type="match status" value="1"/>
</dbReference>
<dbReference type="Proteomes" id="UP001165074">
    <property type="component" value="Unassembled WGS sequence"/>
</dbReference>
<comment type="caution">
    <text evidence="1">The sequence shown here is derived from an EMBL/GenBank/DDBJ whole genome shotgun (WGS) entry which is preliminary data.</text>
</comment>
<dbReference type="PANTHER" id="PTHR38440">
    <property type="entry name" value="UPF0398 PROTEIN YPSA"/>
    <property type="match status" value="1"/>
</dbReference>